<dbReference type="Proteomes" id="UP000887565">
    <property type="component" value="Unplaced"/>
</dbReference>
<evidence type="ECO:0000313" key="1">
    <source>
        <dbReference type="Proteomes" id="UP000887565"/>
    </source>
</evidence>
<dbReference type="WBParaSite" id="nRc.2.0.1.t33848-RA">
    <property type="protein sequence ID" value="nRc.2.0.1.t33848-RA"/>
    <property type="gene ID" value="nRc.2.0.1.g33848"/>
</dbReference>
<evidence type="ECO:0000313" key="2">
    <source>
        <dbReference type="WBParaSite" id="nRc.2.0.1.t33848-RA"/>
    </source>
</evidence>
<accession>A0A915K688</accession>
<reference evidence="2" key="1">
    <citation type="submission" date="2022-11" db="UniProtKB">
        <authorList>
            <consortium name="WormBaseParasite"/>
        </authorList>
    </citation>
    <scope>IDENTIFICATION</scope>
</reference>
<sequence>MNNKFFPLFDESGLSRNKDTTELNRITAFWVKSKYFCGFSKETFLMITNISNQAPSAKEP</sequence>
<proteinExistence type="predicted"/>
<keyword evidence="1" id="KW-1185">Reference proteome</keyword>
<name>A0A915K688_ROMCU</name>
<organism evidence="1 2">
    <name type="scientific">Romanomermis culicivorax</name>
    <name type="common">Nematode worm</name>
    <dbReference type="NCBI Taxonomy" id="13658"/>
    <lineage>
        <taxon>Eukaryota</taxon>
        <taxon>Metazoa</taxon>
        <taxon>Ecdysozoa</taxon>
        <taxon>Nematoda</taxon>
        <taxon>Enoplea</taxon>
        <taxon>Dorylaimia</taxon>
        <taxon>Mermithida</taxon>
        <taxon>Mermithoidea</taxon>
        <taxon>Mermithidae</taxon>
        <taxon>Romanomermis</taxon>
    </lineage>
</organism>
<protein>
    <submittedName>
        <fullName evidence="2">Uncharacterized protein</fullName>
    </submittedName>
</protein>
<dbReference type="AlphaFoldDB" id="A0A915K688"/>